<keyword evidence="2" id="KW-1185">Reference proteome</keyword>
<sequence>MCAELVKYEAKLCKHCGSKLGSINNDDDEEAGYQFQIMSNGDDVIAFDTAKSSTPDNIESAKRKGFAEKGVVFADNAIDAIKIYSAS</sequence>
<evidence type="ECO:0000313" key="1">
    <source>
        <dbReference type="EMBL" id="GAD79725.1"/>
    </source>
</evidence>
<dbReference type="eggNOG" id="ENOG50301K7">
    <property type="taxonomic scope" value="Bacteria"/>
</dbReference>
<organism evidence="1 2">
    <name type="scientific">Vibrio ezurae NBRC 102218</name>
    <dbReference type="NCBI Taxonomy" id="1219080"/>
    <lineage>
        <taxon>Bacteria</taxon>
        <taxon>Pseudomonadati</taxon>
        <taxon>Pseudomonadota</taxon>
        <taxon>Gammaproteobacteria</taxon>
        <taxon>Vibrionales</taxon>
        <taxon>Vibrionaceae</taxon>
        <taxon>Vibrio</taxon>
    </lineage>
</organism>
<name>U3B184_9VIBR</name>
<protein>
    <submittedName>
        <fullName evidence="1">Uncharacterized protein</fullName>
    </submittedName>
</protein>
<comment type="caution">
    <text evidence="1">The sequence shown here is derived from an EMBL/GenBank/DDBJ whole genome shotgun (WGS) entry which is preliminary data.</text>
</comment>
<accession>U3B184</accession>
<dbReference type="EMBL" id="BATM01000019">
    <property type="protein sequence ID" value="GAD79725.1"/>
    <property type="molecule type" value="Genomic_DNA"/>
</dbReference>
<reference evidence="1 2" key="1">
    <citation type="submission" date="2013-09" db="EMBL/GenBank/DDBJ databases">
        <title>Whole genome shotgun sequence of Vibrio ezurae NBRC 102218.</title>
        <authorList>
            <person name="Yoshida I."/>
            <person name="Hosoyama A."/>
            <person name="Numata M."/>
            <person name="Hashimoto M."/>
            <person name="Hosoyama Y."/>
            <person name="Tsuchikane K."/>
            <person name="Noguchi M."/>
            <person name="Hirakata S."/>
            <person name="Ichikawa N."/>
            <person name="Ohji S."/>
            <person name="Yamazoe A."/>
            <person name="Fujita N."/>
        </authorList>
    </citation>
    <scope>NUCLEOTIDE SEQUENCE [LARGE SCALE GENOMIC DNA]</scope>
    <source>
        <strain evidence="1 2">NBRC 102218</strain>
    </source>
</reference>
<dbReference type="Proteomes" id="UP000016562">
    <property type="component" value="Unassembled WGS sequence"/>
</dbReference>
<dbReference type="AlphaFoldDB" id="U3B184"/>
<gene>
    <name evidence="1" type="ORF">VEZ01S_19_01400</name>
</gene>
<proteinExistence type="predicted"/>
<evidence type="ECO:0000313" key="2">
    <source>
        <dbReference type="Proteomes" id="UP000016562"/>
    </source>
</evidence>